<sequence length="313" mass="35318">MTSSPELDERLRVAATRKHRADHLRRLRKATEEQIREAQHTLAGLELKLSQEENDVTRLESGVSALLARLLGVREEHLARERAEVAVARQRVDGHRARLAQLEADARVAEAELAGLATARHEYAELLAEKERQLIGSGDARARELADLGAALDRVTAQEREHEQAHRAGQTAHDAIGEVLHHLKSARRASTWDVLGGGLIADAFEHNRLRTADQVAWRAQRALDVFSRELADVGISAQARMPKVDTRWFADVFFDNIITDVIKHHRIENTRAEVMKTAGWVRNMNARVQARHSALSAERARLLARREKLLRDR</sequence>
<reference evidence="3" key="1">
    <citation type="journal article" date="2019" name="Int. J. Syst. Evol. Microbiol.">
        <title>The Global Catalogue of Microorganisms (GCM) 10K type strain sequencing project: providing services to taxonomists for standard genome sequencing and annotation.</title>
        <authorList>
            <consortium name="The Broad Institute Genomics Platform"/>
            <consortium name="The Broad Institute Genome Sequencing Center for Infectious Disease"/>
            <person name="Wu L."/>
            <person name="Ma J."/>
        </authorList>
    </citation>
    <scope>NUCLEOTIDE SEQUENCE [LARGE SCALE GENOMIC DNA]</scope>
    <source>
        <strain evidence="3">CECT 7649</strain>
    </source>
</reference>
<dbReference type="Proteomes" id="UP001596496">
    <property type="component" value="Unassembled WGS sequence"/>
</dbReference>
<dbReference type="RefSeq" id="WP_380831024.1">
    <property type="nucleotide sequence ID" value="NZ_JBHTCG010000037.1"/>
</dbReference>
<evidence type="ECO:0008006" key="4">
    <source>
        <dbReference type="Google" id="ProtNLM"/>
    </source>
</evidence>
<protein>
    <recommendedName>
        <fullName evidence="4">DUF4041 domain-containing protein</fullName>
    </recommendedName>
</protein>
<evidence type="ECO:0000313" key="2">
    <source>
        <dbReference type="EMBL" id="MFC7387336.1"/>
    </source>
</evidence>
<dbReference type="EMBL" id="JBHTCG010000037">
    <property type="protein sequence ID" value="MFC7387336.1"/>
    <property type="molecule type" value="Genomic_DNA"/>
</dbReference>
<evidence type="ECO:0000256" key="1">
    <source>
        <dbReference type="SAM" id="Coils"/>
    </source>
</evidence>
<proteinExistence type="predicted"/>
<keyword evidence="1" id="KW-0175">Coiled coil</keyword>
<gene>
    <name evidence="2" type="ORF">ACFQSB_34375</name>
</gene>
<keyword evidence="3" id="KW-1185">Reference proteome</keyword>
<evidence type="ECO:0000313" key="3">
    <source>
        <dbReference type="Proteomes" id="UP001596496"/>
    </source>
</evidence>
<organism evidence="2 3">
    <name type="scientific">Sphaerisporangium rhizosphaerae</name>
    <dbReference type="NCBI Taxonomy" id="2269375"/>
    <lineage>
        <taxon>Bacteria</taxon>
        <taxon>Bacillati</taxon>
        <taxon>Actinomycetota</taxon>
        <taxon>Actinomycetes</taxon>
        <taxon>Streptosporangiales</taxon>
        <taxon>Streptosporangiaceae</taxon>
        <taxon>Sphaerisporangium</taxon>
    </lineage>
</organism>
<comment type="caution">
    <text evidence="2">The sequence shown here is derived from an EMBL/GenBank/DDBJ whole genome shotgun (WGS) entry which is preliminary data.</text>
</comment>
<accession>A0ABW2PG43</accession>
<feature type="coiled-coil region" evidence="1">
    <location>
        <begin position="21"/>
        <end position="119"/>
    </location>
</feature>
<name>A0ABW2PG43_9ACTN</name>